<reference evidence="1 2" key="1">
    <citation type="journal article" date="2020" name="ISME J.">
        <title>Uncovering the hidden diversity of litter-decomposition mechanisms in mushroom-forming fungi.</title>
        <authorList>
            <person name="Floudas D."/>
            <person name="Bentzer J."/>
            <person name="Ahren D."/>
            <person name="Johansson T."/>
            <person name="Persson P."/>
            <person name="Tunlid A."/>
        </authorList>
    </citation>
    <scope>NUCLEOTIDE SEQUENCE [LARGE SCALE GENOMIC DNA]</scope>
    <source>
        <strain evidence="1 2">CBS 291.85</strain>
    </source>
</reference>
<protein>
    <submittedName>
        <fullName evidence="1">Uncharacterized protein</fullName>
    </submittedName>
</protein>
<evidence type="ECO:0000313" key="1">
    <source>
        <dbReference type="EMBL" id="KAF5317903.1"/>
    </source>
</evidence>
<sequence length="195" mass="21587">MRIRLILWKNLSSNCETALNSSPSPSVPLTAPDEGESKKKLLYSDTFSQTARTWSNSSALASWLFPSGNDFARCSLESSMLKELMVMLTVRRSDSKESMTSATLPSTAHHIVGNTFPYTIQDWSDDISLASEHNIDGFALNIGTDPWQPDRVADAHQAALQSGLDFILGYVLPSLCFSYRCTGFTLPRSQIRRSS</sequence>
<proteinExistence type="predicted"/>
<keyword evidence="2" id="KW-1185">Reference proteome</keyword>
<dbReference type="GO" id="GO:0051118">
    <property type="term" value="F:glucan endo-1,3-alpha-glucosidase activity"/>
    <property type="evidence" value="ECO:0007669"/>
    <property type="project" value="InterPro"/>
</dbReference>
<dbReference type="Pfam" id="PF03659">
    <property type="entry name" value="Glyco_hydro_71"/>
    <property type="match status" value="1"/>
</dbReference>
<dbReference type="Proteomes" id="UP000559256">
    <property type="component" value="Unassembled WGS sequence"/>
</dbReference>
<organism evidence="1 2">
    <name type="scientific">Tetrapyrgos nigripes</name>
    <dbReference type="NCBI Taxonomy" id="182062"/>
    <lineage>
        <taxon>Eukaryota</taxon>
        <taxon>Fungi</taxon>
        <taxon>Dikarya</taxon>
        <taxon>Basidiomycota</taxon>
        <taxon>Agaricomycotina</taxon>
        <taxon>Agaricomycetes</taxon>
        <taxon>Agaricomycetidae</taxon>
        <taxon>Agaricales</taxon>
        <taxon>Marasmiineae</taxon>
        <taxon>Marasmiaceae</taxon>
        <taxon>Tetrapyrgos</taxon>
    </lineage>
</organism>
<dbReference type="AlphaFoldDB" id="A0A8H5B8K2"/>
<comment type="caution">
    <text evidence="1">The sequence shown here is derived from an EMBL/GenBank/DDBJ whole genome shotgun (WGS) entry which is preliminary data.</text>
</comment>
<gene>
    <name evidence="1" type="ORF">D9758_017798</name>
</gene>
<accession>A0A8H5B8K2</accession>
<name>A0A8H5B8K2_9AGAR</name>
<dbReference type="OrthoDB" id="3257981at2759"/>
<dbReference type="InterPro" id="IPR005197">
    <property type="entry name" value="Glyco_hydro_71"/>
</dbReference>
<evidence type="ECO:0000313" key="2">
    <source>
        <dbReference type="Proteomes" id="UP000559256"/>
    </source>
</evidence>
<dbReference type="EMBL" id="JAACJM010000462">
    <property type="protein sequence ID" value="KAF5317903.1"/>
    <property type="molecule type" value="Genomic_DNA"/>
</dbReference>